<reference evidence="2 3" key="1">
    <citation type="journal article" date="2012" name="J. Bacteriol.">
        <title>Genome Sequence of Fibrella aestuarina BUZ 2T, a Filamentous Marine Bacterium.</title>
        <authorList>
            <person name="Filippini M."/>
            <person name="Qi W."/>
            <person name="Blom J."/>
            <person name="Goesmann A."/>
            <person name="Smits T.H."/>
            <person name="Bagheri H.C."/>
        </authorList>
    </citation>
    <scope>NUCLEOTIDE SEQUENCE [LARGE SCALE GENOMIC DNA]</scope>
    <source>
        <strain evidence="3">BUZ 2T</strain>
    </source>
</reference>
<name>I0KFZ5_9BACT</name>
<feature type="domain" description="Aminoglycoside phosphotransferase" evidence="1">
    <location>
        <begin position="51"/>
        <end position="286"/>
    </location>
</feature>
<proteinExistence type="predicted"/>
<keyword evidence="3" id="KW-1185">Reference proteome</keyword>
<dbReference type="Pfam" id="PF01636">
    <property type="entry name" value="APH"/>
    <property type="match status" value="1"/>
</dbReference>
<dbReference type="OrthoDB" id="939976at2"/>
<dbReference type="Gene3D" id="3.90.1200.10">
    <property type="match status" value="1"/>
</dbReference>
<dbReference type="InterPro" id="IPR002575">
    <property type="entry name" value="Aminoglycoside_PTrfase"/>
</dbReference>
<dbReference type="HOGENOM" id="CLU_304786_0_0_10"/>
<dbReference type="KEGG" id="fae:FAES_5049"/>
<gene>
    <name evidence="2" type="ORF">FAES_5049</name>
</gene>
<evidence type="ECO:0000259" key="1">
    <source>
        <dbReference type="Pfam" id="PF01636"/>
    </source>
</evidence>
<dbReference type="InterPro" id="IPR040871">
    <property type="entry name" value="HopA1"/>
</dbReference>
<dbReference type="eggNOG" id="COG0510">
    <property type="taxonomic scope" value="Bacteria"/>
</dbReference>
<dbReference type="InterPro" id="IPR051678">
    <property type="entry name" value="AGP_Transferase"/>
</dbReference>
<evidence type="ECO:0000313" key="2">
    <source>
        <dbReference type="EMBL" id="CCH03048.1"/>
    </source>
</evidence>
<dbReference type="EMBL" id="HE796683">
    <property type="protein sequence ID" value="CCH03048.1"/>
    <property type="molecule type" value="Genomic_DNA"/>
</dbReference>
<dbReference type="AlphaFoldDB" id="I0KFZ5"/>
<protein>
    <recommendedName>
        <fullName evidence="1">Aminoglycoside phosphotransferase domain-containing protein</fullName>
    </recommendedName>
</protein>
<dbReference type="PANTHER" id="PTHR21310">
    <property type="entry name" value="AMINOGLYCOSIDE PHOSPHOTRANSFERASE-RELATED-RELATED"/>
    <property type="match status" value="1"/>
</dbReference>
<organism evidence="2 3">
    <name type="scientific">Fibrella aestuarina BUZ 2</name>
    <dbReference type="NCBI Taxonomy" id="1166018"/>
    <lineage>
        <taxon>Bacteria</taxon>
        <taxon>Pseudomonadati</taxon>
        <taxon>Bacteroidota</taxon>
        <taxon>Cytophagia</taxon>
        <taxon>Cytophagales</taxon>
        <taxon>Spirosomataceae</taxon>
        <taxon>Fibrella</taxon>
    </lineage>
</organism>
<dbReference type="InterPro" id="IPR011009">
    <property type="entry name" value="Kinase-like_dom_sf"/>
</dbReference>
<dbReference type="RefSeq" id="WP_015334147.1">
    <property type="nucleotide sequence ID" value="NC_020054.1"/>
</dbReference>
<sequence length="974" mass="110618">MLFSGYQLGIHLLNSTSESVLLDRAAVVKGDERVDVYEARLNSVKPTRNSTFTVGGPVGSTSTRFLVKQPQFNEAGMLSSLRNEVYILQLLQAAKIKQADLFVGFDRFQYLLFQQSIDGITLNANALPQTDVLVRLCRQLGPLLSQVHAINLKALETPKQNSEDADKPAQWPNQFGYRKPLFFVLAIRDLNDLLANNPNLNQQEVIHRLTRERKEDDPENGEQYTTLLKTIQTCTWEQHALIHYDFKLEHLLLSDQNDINALIDWEMADLGDIHWDLATVWYELLRPFMITSRPVDTVFRASLEPLNQLLATYQFAAPVDVFKLRQFLGIVLLQKCFYSALGDDLELDRGRQWLDLADTLLTTKGSASLPDPLPSQPTHFTIKLAAPPQNRPSRHINPNSTRGSLGDVDELVNTLIERHDDILLKGLPLREFIYQWYNGNLDRPLETSAKAEIAKPPRVGNEILLEDYWWRVEGVSRSNNQVIRKSSCRRMATPGTFVYLSHDARNLQTGVASYVKHIFPNFVVRPNDARDDRNDLWVNGLLQLPQDFANWVRFYFNLKGNFDGINLFIDTLSAKLNERQIPFQLKLRNSLASYTRSDSAILFIHRQHTSAALDSITYTYHVLSKAGFIDDSASPKFTKTIGAFGGLSYAENPPHATLSFGTWRAQLIAEAIGDDFLATTIPASSIPSLRKQLKEKITDTLQREGFNVFELYRNPFPSEGEFKYRIDKFADRLETPALLDVGLGTSITFLPQQRFLKAARDVGFTLCREAVWYGDACTWFCFQKDEAGAYLFATATRAEQLGIALFLAQLALLCPQERIFVECLRGCFPDYSEPLKECIEKIVDAIRNLPSQLAVPTTNQTVDYLVLRAVLYGSLDAAERRKSLPLAEALLTKYINRRMPFPNGYVVDANNLVSSEFNPTLTHGLAALGYFFLLFVENPDVTIEDLGKLYDTSSLHGLINWRDAWQWKPYEYLL</sequence>
<accession>I0KFZ5</accession>
<dbReference type="SUPFAM" id="SSF56112">
    <property type="entry name" value="Protein kinase-like (PK-like)"/>
    <property type="match status" value="1"/>
</dbReference>
<dbReference type="Proteomes" id="UP000011058">
    <property type="component" value="Chromosome"/>
</dbReference>
<dbReference type="STRING" id="1166018.FAES_5049"/>
<evidence type="ECO:0000313" key="3">
    <source>
        <dbReference type="Proteomes" id="UP000011058"/>
    </source>
</evidence>
<dbReference type="Pfam" id="PF17914">
    <property type="entry name" value="HopA1"/>
    <property type="match status" value="1"/>
</dbReference>